<dbReference type="InterPro" id="IPR012336">
    <property type="entry name" value="Thioredoxin-like_fold"/>
</dbReference>
<dbReference type="AlphaFoldDB" id="A0A1G2KIU7"/>
<dbReference type="Proteomes" id="UP000179023">
    <property type="component" value="Unassembled WGS sequence"/>
</dbReference>
<comment type="caution">
    <text evidence="2">The sequence shown here is derived from an EMBL/GenBank/DDBJ whole genome shotgun (WGS) entry which is preliminary data.</text>
</comment>
<proteinExistence type="predicted"/>
<protein>
    <recommendedName>
        <fullName evidence="1">Thioredoxin-like fold domain-containing protein</fullName>
    </recommendedName>
</protein>
<dbReference type="Gene3D" id="3.40.30.10">
    <property type="entry name" value="Glutaredoxin"/>
    <property type="match status" value="1"/>
</dbReference>
<dbReference type="STRING" id="1802270.A3C07_03260"/>
<name>A0A1G2KIU7_9BACT</name>
<accession>A0A1G2KIU7</accession>
<dbReference type="EMBL" id="MHQI01000041">
    <property type="protein sequence ID" value="OGZ99362.1"/>
    <property type="molecule type" value="Genomic_DNA"/>
</dbReference>
<dbReference type="InterPro" id="IPR036249">
    <property type="entry name" value="Thioredoxin-like_sf"/>
</dbReference>
<sequence length="87" mass="9863">MKPILLEELSSPGCQICKAFEEFWHSVEKEWPNITYKNVSVITPEGQAMAQKHIIFASPGIILNGELWATGGFDKNKFIQKLQELSK</sequence>
<evidence type="ECO:0000313" key="3">
    <source>
        <dbReference type="Proteomes" id="UP000179023"/>
    </source>
</evidence>
<evidence type="ECO:0000313" key="2">
    <source>
        <dbReference type="EMBL" id="OGZ99362.1"/>
    </source>
</evidence>
<gene>
    <name evidence="2" type="ORF">A3C07_03260</name>
</gene>
<reference evidence="2 3" key="1">
    <citation type="journal article" date="2016" name="Nat. Commun.">
        <title>Thousands of microbial genomes shed light on interconnected biogeochemical processes in an aquifer system.</title>
        <authorList>
            <person name="Anantharaman K."/>
            <person name="Brown C.T."/>
            <person name="Hug L.A."/>
            <person name="Sharon I."/>
            <person name="Castelle C.J."/>
            <person name="Probst A.J."/>
            <person name="Thomas B.C."/>
            <person name="Singh A."/>
            <person name="Wilkins M.J."/>
            <person name="Karaoz U."/>
            <person name="Brodie E.L."/>
            <person name="Williams K.H."/>
            <person name="Hubbard S.S."/>
            <person name="Banfield J.F."/>
        </authorList>
    </citation>
    <scope>NUCLEOTIDE SEQUENCE [LARGE SCALE GENOMIC DNA]</scope>
</reference>
<evidence type="ECO:0000259" key="1">
    <source>
        <dbReference type="Pfam" id="PF13192"/>
    </source>
</evidence>
<feature type="domain" description="Thioredoxin-like fold" evidence="1">
    <location>
        <begin position="11"/>
        <end position="82"/>
    </location>
</feature>
<dbReference type="Pfam" id="PF13192">
    <property type="entry name" value="Thioredoxin_3"/>
    <property type="match status" value="1"/>
</dbReference>
<dbReference type="SUPFAM" id="SSF52833">
    <property type="entry name" value="Thioredoxin-like"/>
    <property type="match status" value="1"/>
</dbReference>
<organism evidence="2 3">
    <name type="scientific">Candidatus Sungbacteria bacterium RIFCSPHIGHO2_02_FULL_47_11</name>
    <dbReference type="NCBI Taxonomy" id="1802270"/>
    <lineage>
        <taxon>Bacteria</taxon>
        <taxon>Candidatus Sungiibacteriota</taxon>
    </lineage>
</organism>